<proteinExistence type="predicted"/>
<dbReference type="EMBL" id="HACA01033844">
    <property type="protein sequence ID" value="CDW51206.1"/>
    <property type="molecule type" value="Transcribed_RNA"/>
</dbReference>
<dbReference type="AlphaFoldDB" id="A0A0K2VLW5"/>
<protein>
    <submittedName>
        <fullName evidence="1">Uncharacterized protein</fullName>
    </submittedName>
</protein>
<reference evidence="1" key="1">
    <citation type="submission" date="2014-05" db="EMBL/GenBank/DDBJ databases">
        <authorList>
            <person name="Chronopoulou M."/>
        </authorList>
    </citation>
    <scope>NUCLEOTIDE SEQUENCE</scope>
    <source>
        <tissue evidence="1">Whole organism</tissue>
    </source>
</reference>
<name>A0A0K2VLW5_LEPSM</name>
<sequence length="53" mass="6316">REDETVVVEWEMDETNLLDIVFERSGILKILATNRNICSITFDSFWLFDKSYI</sequence>
<organism evidence="1">
    <name type="scientific">Lepeophtheirus salmonis</name>
    <name type="common">Salmon louse</name>
    <name type="synonym">Caligus salmonis</name>
    <dbReference type="NCBI Taxonomy" id="72036"/>
    <lineage>
        <taxon>Eukaryota</taxon>
        <taxon>Metazoa</taxon>
        <taxon>Ecdysozoa</taxon>
        <taxon>Arthropoda</taxon>
        <taxon>Crustacea</taxon>
        <taxon>Multicrustacea</taxon>
        <taxon>Hexanauplia</taxon>
        <taxon>Copepoda</taxon>
        <taxon>Siphonostomatoida</taxon>
        <taxon>Caligidae</taxon>
        <taxon>Lepeophtheirus</taxon>
    </lineage>
</organism>
<accession>A0A0K2VLW5</accession>
<feature type="non-terminal residue" evidence="1">
    <location>
        <position position="1"/>
    </location>
</feature>
<evidence type="ECO:0000313" key="1">
    <source>
        <dbReference type="EMBL" id="CDW51206.1"/>
    </source>
</evidence>